<organism evidence="1 2">
    <name type="scientific">Candidatus Staskawiczbacteria bacterium CG10_big_fil_rev_8_21_14_0_10_38_10</name>
    <dbReference type="NCBI Taxonomy" id="1974891"/>
    <lineage>
        <taxon>Bacteria</taxon>
        <taxon>Candidatus Staskawicziibacteriota</taxon>
    </lineage>
</organism>
<proteinExistence type="predicted"/>
<sequence>MPTKTKSSKKRSFSFLIMGLFLFLQIPFLVKAADSLNMVINEIAWMGTQEFTNNEWIVSQYNQ</sequence>
<dbReference type="Proteomes" id="UP000236946">
    <property type="component" value="Unassembled WGS sequence"/>
</dbReference>
<protein>
    <submittedName>
        <fullName evidence="1">Uncharacterized protein</fullName>
    </submittedName>
</protein>
<gene>
    <name evidence="1" type="ORF">COU98_01790</name>
</gene>
<accession>A0A2H9T172</accession>
<evidence type="ECO:0000313" key="1">
    <source>
        <dbReference type="EMBL" id="PJE69496.1"/>
    </source>
</evidence>
<dbReference type="EMBL" id="PFEN01000032">
    <property type="protein sequence ID" value="PJE69496.1"/>
    <property type="molecule type" value="Genomic_DNA"/>
</dbReference>
<reference evidence="2" key="1">
    <citation type="submission" date="2017-09" db="EMBL/GenBank/DDBJ databases">
        <title>Depth-based differentiation of microbial function through sediment-hosted aquifers and enrichment of novel symbionts in the deep terrestrial subsurface.</title>
        <authorList>
            <person name="Probst A.J."/>
            <person name="Ladd B."/>
            <person name="Jarett J.K."/>
            <person name="Geller-Mcgrath D.E."/>
            <person name="Sieber C.M.K."/>
            <person name="Emerson J.B."/>
            <person name="Anantharaman K."/>
            <person name="Thomas B.C."/>
            <person name="Malmstrom R."/>
            <person name="Stieglmeier M."/>
            <person name="Klingl A."/>
            <person name="Woyke T."/>
            <person name="Ryan C.M."/>
            <person name="Banfield J.F."/>
        </authorList>
    </citation>
    <scope>NUCLEOTIDE SEQUENCE [LARGE SCALE GENOMIC DNA]</scope>
</reference>
<comment type="caution">
    <text evidence="1">The sequence shown here is derived from an EMBL/GenBank/DDBJ whole genome shotgun (WGS) entry which is preliminary data.</text>
</comment>
<evidence type="ECO:0000313" key="2">
    <source>
        <dbReference type="Proteomes" id="UP000236946"/>
    </source>
</evidence>
<name>A0A2H9T172_9BACT</name>
<dbReference type="AlphaFoldDB" id="A0A2H9T172"/>